<comment type="catalytic activity">
    <reaction evidence="12">
        <text>ssDNA + n NTP = ssDNA/pppN(pN)n-1 hybrid + (n-1) diphosphate.</text>
        <dbReference type="EC" id="2.7.7.101"/>
    </reaction>
</comment>
<evidence type="ECO:0000259" key="15">
    <source>
        <dbReference type="PROSITE" id="PS50880"/>
    </source>
</evidence>
<dbReference type="InterPro" id="IPR002694">
    <property type="entry name" value="Znf_CHC2"/>
</dbReference>
<dbReference type="Pfam" id="PF13155">
    <property type="entry name" value="Toprim_2"/>
    <property type="match status" value="1"/>
</dbReference>
<keyword evidence="9" id="KW-0460">Magnesium</keyword>
<dbReference type="GO" id="GO:1990077">
    <property type="term" value="C:primosome complex"/>
    <property type="evidence" value="ECO:0007669"/>
    <property type="project" value="UniProtKB-KW"/>
</dbReference>
<reference evidence="16 17" key="1">
    <citation type="journal article" date="2009" name="PLoS Pathog.">
        <title>Genomic evidence for the evolution of Streptococcus equi: host restriction, increased virulence, and genetic exchange with human pathogens.</title>
        <authorList>
            <person name="Holden M.T.G."/>
            <person name="Heather Z."/>
            <person name="Paillot R."/>
            <person name="Steward K.F."/>
            <person name="Webb K."/>
            <person name="Ainslie F."/>
            <person name="Jourdan T."/>
            <person name="Bason N.C."/>
            <person name="Holroyd N.E."/>
            <person name="Mungall K."/>
            <person name="Quail M.A."/>
            <person name="Sanders M."/>
            <person name="Simmonds M."/>
            <person name="Willey D."/>
            <person name="Brooks K."/>
            <person name="Aanensen D.M."/>
            <person name="Spratt B.G."/>
            <person name="Jolley K.A."/>
            <person name="Maiden M.C.J."/>
            <person name="Kehoe M."/>
            <person name="Chanter N."/>
            <person name="Bentley S.D."/>
            <person name="Robinson C."/>
            <person name="Maskell D.J."/>
            <person name="Parkhill J."/>
            <person name="Waller A.S."/>
        </authorList>
    </citation>
    <scope>NUCLEOTIDE SEQUENCE [LARGE SCALE GENOMIC DNA]</scope>
    <source>
        <strain evidence="16 17">H70</strain>
    </source>
</reference>
<keyword evidence="10 12" id="KW-0238">DNA-binding</keyword>
<dbReference type="SMART" id="SM00400">
    <property type="entry name" value="ZnF_CHCC"/>
    <property type="match status" value="1"/>
</dbReference>
<dbReference type="GO" id="GO:0003677">
    <property type="term" value="F:DNA binding"/>
    <property type="evidence" value="ECO:0007669"/>
    <property type="project" value="UniProtKB-KW"/>
</dbReference>
<evidence type="ECO:0000256" key="8">
    <source>
        <dbReference type="ARBA" id="ARBA00022833"/>
    </source>
</evidence>
<dbReference type="HAMAP" id="MF_00974">
    <property type="entry name" value="DNA_primase_DnaG"/>
    <property type="match status" value="1"/>
</dbReference>
<dbReference type="Proteomes" id="UP000001368">
    <property type="component" value="Chromosome"/>
</dbReference>
<accession>C0MGY1</accession>
<dbReference type="Gene3D" id="1.10.860.10">
    <property type="entry name" value="DNAb Helicase, Chain A"/>
    <property type="match status" value="1"/>
</dbReference>
<keyword evidence="5 12" id="KW-0235">DNA replication</keyword>
<keyword evidence="6 12" id="KW-0479">Metal-binding</keyword>
<evidence type="ECO:0000256" key="11">
    <source>
        <dbReference type="ARBA" id="ARBA00023163"/>
    </source>
</evidence>
<evidence type="ECO:0000256" key="12">
    <source>
        <dbReference type="HAMAP-Rule" id="MF_00974"/>
    </source>
</evidence>
<dbReference type="eggNOG" id="COG0358">
    <property type="taxonomic scope" value="Bacteria"/>
</dbReference>
<comment type="cofactor">
    <cofactor evidence="12 13 14">
        <name>Zn(2+)</name>
        <dbReference type="ChEBI" id="CHEBI:29105"/>
    </cofactor>
    <text evidence="12 13 14">Binds 1 zinc ion per monomer.</text>
</comment>
<evidence type="ECO:0000313" key="16">
    <source>
        <dbReference type="EMBL" id="CAW99543.1"/>
    </source>
</evidence>
<evidence type="ECO:0000256" key="4">
    <source>
        <dbReference type="ARBA" id="ARBA00022695"/>
    </source>
</evidence>
<proteinExistence type="inferred from homology"/>
<dbReference type="InterPro" id="IPR037068">
    <property type="entry name" value="DNA_primase_core_N_sf"/>
</dbReference>
<evidence type="ECO:0000256" key="13">
    <source>
        <dbReference type="PIRNR" id="PIRNR002811"/>
    </source>
</evidence>
<dbReference type="EMBL" id="FM204884">
    <property type="protein sequence ID" value="CAW99543.1"/>
    <property type="molecule type" value="Genomic_DNA"/>
</dbReference>
<evidence type="ECO:0000256" key="3">
    <source>
        <dbReference type="ARBA" id="ARBA00022679"/>
    </source>
</evidence>
<comment type="function">
    <text evidence="12 13">RNA polymerase that catalyzes the synthesis of short RNA molecules used as primers for DNA polymerase during DNA replication.</text>
</comment>
<dbReference type="NCBIfam" id="TIGR01391">
    <property type="entry name" value="dnaG"/>
    <property type="match status" value="1"/>
</dbReference>
<evidence type="ECO:0000256" key="6">
    <source>
        <dbReference type="ARBA" id="ARBA00022723"/>
    </source>
</evidence>
<keyword evidence="4 12" id="KW-0548">Nucleotidyltransferase</keyword>
<dbReference type="InterPro" id="IPR006295">
    <property type="entry name" value="DNA_primase_DnaG"/>
</dbReference>
<comment type="subunit">
    <text evidence="12">Monomer. Interacts with DnaB.</text>
</comment>
<evidence type="ECO:0000256" key="1">
    <source>
        <dbReference type="ARBA" id="ARBA00022478"/>
    </source>
</evidence>
<dbReference type="InterPro" id="IPR013264">
    <property type="entry name" value="DNAG_N"/>
</dbReference>
<feature type="zinc finger region" description="CHC2-type" evidence="12 14">
    <location>
        <begin position="53"/>
        <end position="77"/>
    </location>
</feature>
<evidence type="ECO:0000256" key="9">
    <source>
        <dbReference type="ARBA" id="ARBA00022842"/>
    </source>
</evidence>
<evidence type="ECO:0000256" key="14">
    <source>
        <dbReference type="PIRSR" id="PIRSR002811-1"/>
    </source>
</evidence>
<keyword evidence="1 12" id="KW-0240">DNA-directed RNA polymerase</keyword>
<name>C0MGY1_STRS7</name>
<dbReference type="InterPro" id="IPR050219">
    <property type="entry name" value="DnaG_primase"/>
</dbReference>
<dbReference type="GO" id="GO:0003899">
    <property type="term" value="F:DNA-directed RNA polymerase activity"/>
    <property type="evidence" value="ECO:0007669"/>
    <property type="project" value="UniProtKB-UniRule"/>
</dbReference>
<keyword evidence="11 12" id="KW-0804">Transcription</keyword>
<evidence type="ECO:0000256" key="5">
    <source>
        <dbReference type="ARBA" id="ARBA00022705"/>
    </source>
</evidence>
<dbReference type="FunFam" id="3.90.580.10:FF:000001">
    <property type="entry name" value="DNA primase"/>
    <property type="match status" value="1"/>
</dbReference>
<dbReference type="GO" id="GO:0005737">
    <property type="term" value="C:cytoplasm"/>
    <property type="evidence" value="ECO:0007669"/>
    <property type="project" value="TreeGrafter"/>
</dbReference>
<keyword evidence="8 12" id="KW-0862">Zinc</keyword>
<dbReference type="InterPro" id="IPR030846">
    <property type="entry name" value="DnaG_bac"/>
</dbReference>
<dbReference type="HOGENOM" id="CLU_013501_3_3_9"/>
<evidence type="ECO:0000313" key="17">
    <source>
        <dbReference type="Proteomes" id="UP000001368"/>
    </source>
</evidence>
<protein>
    <recommendedName>
        <fullName evidence="12 13">DNA primase</fullName>
        <ecNumber evidence="12">2.7.7.101</ecNumber>
    </recommendedName>
</protein>
<dbReference type="InterPro" id="IPR034151">
    <property type="entry name" value="TOPRIM_DnaG_bac"/>
</dbReference>
<dbReference type="GO" id="GO:0006269">
    <property type="term" value="P:DNA replication, synthesis of primer"/>
    <property type="evidence" value="ECO:0007669"/>
    <property type="project" value="UniProtKB-UniRule"/>
</dbReference>
<dbReference type="AlphaFoldDB" id="C0MGY1"/>
<dbReference type="SUPFAM" id="SSF56731">
    <property type="entry name" value="DNA primase core"/>
    <property type="match status" value="1"/>
</dbReference>
<dbReference type="PIRSF" id="PIRSF002811">
    <property type="entry name" value="DnaG"/>
    <property type="match status" value="1"/>
</dbReference>
<dbReference type="CDD" id="cd03364">
    <property type="entry name" value="TOPRIM_DnaG_primases"/>
    <property type="match status" value="1"/>
</dbReference>
<dbReference type="EC" id="2.7.7.101" evidence="12"/>
<dbReference type="InterPro" id="IPR006171">
    <property type="entry name" value="TOPRIM_dom"/>
</dbReference>
<keyword evidence="7 12" id="KW-0863">Zinc-finger</keyword>
<dbReference type="Gene3D" id="3.40.1360.10">
    <property type="match status" value="1"/>
</dbReference>
<dbReference type="KEGG" id="seq:SZO_11270"/>
<keyword evidence="2 12" id="KW-0639">Primosome</keyword>
<organism evidence="16 17">
    <name type="scientific">Streptococcus equi subsp. zooepidemicus (strain H70)</name>
    <dbReference type="NCBI Taxonomy" id="553483"/>
    <lineage>
        <taxon>Bacteria</taxon>
        <taxon>Bacillati</taxon>
        <taxon>Bacillota</taxon>
        <taxon>Bacilli</taxon>
        <taxon>Lactobacillales</taxon>
        <taxon>Streptococcaceae</taxon>
        <taxon>Streptococcus</taxon>
    </lineage>
</organism>
<dbReference type="PROSITE" id="PS50880">
    <property type="entry name" value="TOPRIM"/>
    <property type="match status" value="1"/>
</dbReference>
<comment type="domain">
    <text evidence="12">Contains an N-terminal zinc-binding domain, a central core domain that contains the primase activity, and a C-terminal DnaB-binding domain.</text>
</comment>
<dbReference type="GO" id="GO:0000428">
    <property type="term" value="C:DNA-directed RNA polymerase complex"/>
    <property type="evidence" value="ECO:0007669"/>
    <property type="project" value="UniProtKB-KW"/>
</dbReference>
<dbReference type="PANTHER" id="PTHR30313:SF2">
    <property type="entry name" value="DNA PRIMASE"/>
    <property type="match status" value="1"/>
</dbReference>
<evidence type="ECO:0000256" key="10">
    <source>
        <dbReference type="ARBA" id="ARBA00023125"/>
    </source>
</evidence>
<dbReference type="GO" id="GO:0008270">
    <property type="term" value="F:zinc ion binding"/>
    <property type="evidence" value="ECO:0007669"/>
    <property type="project" value="UniProtKB-UniRule"/>
</dbReference>
<dbReference type="InterPro" id="IPR016136">
    <property type="entry name" value="DNA_helicase_N/primase_C"/>
</dbReference>
<gene>
    <name evidence="12" type="primary">dnaG</name>
    <name evidence="16" type="ordered locus">SZO_11270</name>
</gene>
<dbReference type="PANTHER" id="PTHR30313">
    <property type="entry name" value="DNA PRIMASE"/>
    <property type="match status" value="1"/>
</dbReference>
<dbReference type="Pfam" id="PF01807">
    <property type="entry name" value="Zn_ribbon_DnaG"/>
    <property type="match status" value="1"/>
</dbReference>
<evidence type="ECO:0000256" key="2">
    <source>
        <dbReference type="ARBA" id="ARBA00022515"/>
    </source>
</evidence>
<dbReference type="SUPFAM" id="SSF57783">
    <property type="entry name" value="Zinc beta-ribbon"/>
    <property type="match status" value="1"/>
</dbReference>
<evidence type="ECO:0000256" key="7">
    <source>
        <dbReference type="ARBA" id="ARBA00022771"/>
    </source>
</evidence>
<feature type="domain" description="Toprim" evidence="15">
    <location>
        <begin position="278"/>
        <end position="359"/>
    </location>
</feature>
<dbReference type="InterPro" id="IPR036977">
    <property type="entry name" value="DNA_primase_Znf_CHC2"/>
</dbReference>
<dbReference type="SMART" id="SM00493">
    <property type="entry name" value="TOPRIM"/>
    <property type="match status" value="1"/>
</dbReference>
<dbReference type="Gene3D" id="3.90.980.10">
    <property type="entry name" value="DNA primase, catalytic core, N-terminal domain"/>
    <property type="match status" value="1"/>
</dbReference>
<comment type="similarity">
    <text evidence="12 13">Belongs to the DnaG primase family.</text>
</comment>
<sequence>MKCKFTMGFLWGGDGLAIDKEMISQIKHNVNIVDVIGEVVHLSRAGRHYLGLCPFHKEKTPSFNVIEDRQFFHCFGCGKSGDVFKFIEEYRQVPFLESVQIVADKAGMAVTVAPSQTSLSQKQHPHQALIDLHEDAAKFYHAVLMTTKIGQRAKEYLYQRGLDDQLIEHFRIGLAPNEMDYLYQALSKKYTEAQLTASGLFHVSEQSNAIYDAFRHRIMFPLCDDKGNIIAFSGRIWAREDIEKQQAKYKNSRATVLFNKSYELYHLDKAKPIIAKTHEVFLMEGFMDVIAAYRAGYGNTVASMGTALTPEHVRHLKQLTQKVVLTYDGDDAGQNAIAKSLELLADFQVEIVKIPNRMDPDEFVQQHSPEALAKLLQHSRISSVEFLIDHLKPENMDNLQSQIAYVEHISQIIAQAPSITAQNSYINKVADLLPDFDYFQVEQSVNALRLQDRQSLQGQTSQSKASLVTLPINKSITALAKTESHLLHRLLHHDYLLNEFRHRPDFYFDTPALQTLYEQLKATGQITSYDLSQLSEEVNQAYYRVLEENLPDEIASGEIEDILSRQMTLLKQRELHRQGKQIRESSSKGDHQMALEALERFIAEKRKME</sequence>
<keyword evidence="3 12" id="KW-0808">Transferase</keyword>
<dbReference type="Gene3D" id="3.90.580.10">
    <property type="entry name" value="Zinc finger, CHC2-type domain"/>
    <property type="match status" value="1"/>
</dbReference>
<dbReference type="Pfam" id="PF08275">
    <property type="entry name" value="DNAG_N"/>
    <property type="match status" value="1"/>
</dbReference>